<accession>A0A4P2PX66</accession>
<dbReference type="Proteomes" id="UP000295781">
    <property type="component" value="Chromosome"/>
</dbReference>
<dbReference type="SMART" id="SM00347">
    <property type="entry name" value="HTH_MARR"/>
    <property type="match status" value="1"/>
</dbReference>
<proteinExistence type="predicted"/>
<dbReference type="InterPro" id="IPR036390">
    <property type="entry name" value="WH_DNA-bd_sf"/>
</dbReference>
<evidence type="ECO:0000313" key="3">
    <source>
        <dbReference type="EMBL" id="AUX21330.1"/>
    </source>
</evidence>
<dbReference type="GO" id="GO:0003700">
    <property type="term" value="F:DNA-binding transcription factor activity"/>
    <property type="evidence" value="ECO:0007669"/>
    <property type="project" value="InterPro"/>
</dbReference>
<name>A0A4P2PX66_SORCE</name>
<evidence type="ECO:0000259" key="2">
    <source>
        <dbReference type="PROSITE" id="PS50995"/>
    </source>
</evidence>
<dbReference type="PRINTS" id="PR00598">
    <property type="entry name" value="HTHMARR"/>
</dbReference>
<organism evidence="3 4">
    <name type="scientific">Sorangium cellulosum</name>
    <name type="common">Polyangium cellulosum</name>
    <dbReference type="NCBI Taxonomy" id="56"/>
    <lineage>
        <taxon>Bacteria</taxon>
        <taxon>Pseudomonadati</taxon>
        <taxon>Myxococcota</taxon>
        <taxon>Polyangia</taxon>
        <taxon>Polyangiales</taxon>
        <taxon>Polyangiaceae</taxon>
        <taxon>Sorangium</taxon>
    </lineage>
</organism>
<dbReference type="InterPro" id="IPR036388">
    <property type="entry name" value="WH-like_DNA-bd_sf"/>
</dbReference>
<gene>
    <name evidence="3" type="primary">marR</name>
    <name evidence="3" type="ORF">SOCEGT47_018110</name>
</gene>
<dbReference type="Gene3D" id="1.10.10.10">
    <property type="entry name" value="Winged helix-like DNA-binding domain superfamily/Winged helix DNA-binding domain"/>
    <property type="match status" value="1"/>
</dbReference>
<dbReference type="Pfam" id="PF12802">
    <property type="entry name" value="MarR_2"/>
    <property type="match status" value="1"/>
</dbReference>
<dbReference type="PROSITE" id="PS50995">
    <property type="entry name" value="HTH_MARR_2"/>
    <property type="match status" value="1"/>
</dbReference>
<dbReference type="AlphaFoldDB" id="A0A4P2PX66"/>
<feature type="domain" description="HTH marR-type" evidence="2">
    <location>
        <begin position="27"/>
        <end position="157"/>
    </location>
</feature>
<evidence type="ECO:0000313" key="4">
    <source>
        <dbReference type="Proteomes" id="UP000295781"/>
    </source>
</evidence>
<dbReference type="PANTHER" id="PTHR33164:SF43">
    <property type="entry name" value="HTH-TYPE TRANSCRIPTIONAL REPRESSOR YETL"/>
    <property type="match status" value="1"/>
</dbReference>
<dbReference type="InterPro" id="IPR000835">
    <property type="entry name" value="HTH_MarR-typ"/>
</dbReference>
<sequence>MRRGAPARRPLAPAPSPESARGAQVAVRAWVRILAVHKRALAAIREDLEHEMTLPRFDLLANLVRGDGQTLASLSRSMLVTAGNLTGLVDRAARDGLVERRADPSDRRAWRVHLTPKGQRAFRDAERRHAARVAKVFSALSPAEIATLTRLLDKLRTTLRTPDIAVPSRAGSARAHAERSARAPSRRARSKP</sequence>
<dbReference type="PANTHER" id="PTHR33164">
    <property type="entry name" value="TRANSCRIPTIONAL REGULATOR, MARR FAMILY"/>
    <property type="match status" value="1"/>
</dbReference>
<evidence type="ECO:0000256" key="1">
    <source>
        <dbReference type="SAM" id="MobiDB-lite"/>
    </source>
</evidence>
<dbReference type="SUPFAM" id="SSF46785">
    <property type="entry name" value="Winged helix' DNA-binding domain"/>
    <property type="match status" value="1"/>
</dbReference>
<dbReference type="InterPro" id="IPR039422">
    <property type="entry name" value="MarR/SlyA-like"/>
</dbReference>
<dbReference type="EMBL" id="CP012670">
    <property type="protein sequence ID" value="AUX21330.1"/>
    <property type="molecule type" value="Genomic_DNA"/>
</dbReference>
<dbReference type="OrthoDB" id="5521015at2"/>
<reference evidence="3 4" key="1">
    <citation type="submission" date="2015-09" db="EMBL/GenBank/DDBJ databases">
        <title>Sorangium comparison.</title>
        <authorList>
            <person name="Zaburannyi N."/>
            <person name="Bunk B."/>
            <person name="Overmann J."/>
            <person name="Mueller R."/>
        </authorList>
    </citation>
    <scope>NUCLEOTIDE SEQUENCE [LARGE SCALE GENOMIC DNA]</scope>
    <source>
        <strain evidence="3 4">So ceGT47</strain>
    </source>
</reference>
<dbReference type="GO" id="GO:0006950">
    <property type="term" value="P:response to stress"/>
    <property type="evidence" value="ECO:0007669"/>
    <property type="project" value="TreeGrafter"/>
</dbReference>
<feature type="region of interest" description="Disordered" evidence="1">
    <location>
        <begin position="166"/>
        <end position="192"/>
    </location>
</feature>
<protein>
    <submittedName>
        <fullName evidence="3">MarR family transcriptional regulator</fullName>
    </submittedName>
</protein>